<dbReference type="Pfam" id="PF09865">
    <property type="entry name" value="DUF2092"/>
    <property type="match status" value="1"/>
</dbReference>
<dbReference type="Proteomes" id="UP001500827">
    <property type="component" value="Unassembled WGS sequence"/>
</dbReference>
<keyword evidence="1" id="KW-0732">Signal</keyword>
<organism evidence="3 4">
    <name type="scientific">Sphingomonas limnosediminicola</name>
    <dbReference type="NCBI Taxonomy" id="940133"/>
    <lineage>
        <taxon>Bacteria</taxon>
        <taxon>Pseudomonadati</taxon>
        <taxon>Pseudomonadota</taxon>
        <taxon>Alphaproteobacteria</taxon>
        <taxon>Sphingomonadales</taxon>
        <taxon>Sphingomonadaceae</taxon>
        <taxon>Sphingomonas</taxon>
    </lineage>
</organism>
<dbReference type="EMBL" id="BAABBM010000001">
    <property type="protein sequence ID" value="GAA3900989.1"/>
    <property type="molecule type" value="Genomic_DNA"/>
</dbReference>
<evidence type="ECO:0000313" key="4">
    <source>
        <dbReference type="Proteomes" id="UP001500827"/>
    </source>
</evidence>
<accession>A0ABP7LIF9</accession>
<comment type="caution">
    <text evidence="3">The sequence shown here is derived from an EMBL/GenBank/DDBJ whole genome shotgun (WGS) entry which is preliminary data.</text>
</comment>
<name>A0ABP7LIF9_9SPHN</name>
<dbReference type="InterPro" id="IPR019207">
    <property type="entry name" value="DUF2092"/>
</dbReference>
<evidence type="ECO:0000313" key="3">
    <source>
        <dbReference type="EMBL" id="GAA3900989.1"/>
    </source>
</evidence>
<evidence type="ECO:0000256" key="1">
    <source>
        <dbReference type="ARBA" id="ARBA00022729"/>
    </source>
</evidence>
<proteinExistence type="predicted"/>
<dbReference type="Gene3D" id="2.50.20.10">
    <property type="entry name" value="Lipoprotein localisation LolA/LolB/LppX"/>
    <property type="match status" value="1"/>
</dbReference>
<keyword evidence="4" id="KW-1185">Reference proteome</keyword>
<reference evidence="4" key="1">
    <citation type="journal article" date="2019" name="Int. J. Syst. Evol. Microbiol.">
        <title>The Global Catalogue of Microorganisms (GCM) 10K type strain sequencing project: providing services to taxonomists for standard genome sequencing and annotation.</title>
        <authorList>
            <consortium name="The Broad Institute Genomics Platform"/>
            <consortium name="The Broad Institute Genome Sequencing Center for Infectious Disease"/>
            <person name="Wu L."/>
            <person name="Ma J."/>
        </authorList>
    </citation>
    <scope>NUCLEOTIDE SEQUENCE [LARGE SCALE GENOMIC DNA]</scope>
    <source>
        <strain evidence="4">JCM 17543</strain>
    </source>
</reference>
<feature type="compositionally biased region" description="Polar residues" evidence="2">
    <location>
        <begin position="30"/>
        <end position="39"/>
    </location>
</feature>
<dbReference type="RefSeq" id="WP_344699520.1">
    <property type="nucleotide sequence ID" value="NZ_BAABBM010000001.1"/>
</dbReference>
<sequence length="281" mass="30697">MTSFGPRYLTIVLSLFLVAGCKGSEASKNEAASNKAGSQAASATAKDDDKSTVPGTVDPDAVAALARMSAYLTSLKTAQIKSNGSLDVVTQDGQRIQMDGVTNYKLRKPAGFVIDYDSDLKKRRFYYDGKQFTVYAPSTGFYSTVPAPATNKDTLKEIYEKRGIKLPLEDLFRWSDPNGKRDDALKSAYQVGTATIDGVPTDHYAFREANTDWEVWIQQGAQPLPRKLVIVDQTDAAHPTYIARLDWKVNPALAASDFTFAPNADAKRIPMATYIASGESK</sequence>
<gene>
    <name evidence="3" type="ORF">GCM10022276_19740</name>
</gene>
<protein>
    <submittedName>
        <fullName evidence="3">DUF2092 domain-containing protein</fullName>
    </submittedName>
</protein>
<dbReference type="PROSITE" id="PS51257">
    <property type="entry name" value="PROKAR_LIPOPROTEIN"/>
    <property type="match status" value="1"/>
</dbReference>
<dbReference type="SUPFAM" id="SSF89392">
    <property type="entry name" value="Prokaryotic lipoproteins and lipoprotein localization factors"/>
    <property type="match status" value="1"/>
</dbReference>
<dbReference type="InterPro" id="IPR029046">
    <property type="entry name" value="LolA/LolB/LppX"/>
</dbReference>
<feature type="region of interest" description="Disordered" evidence="2">
    <location>
        <begin position="28"/>
        <end position="55"/>
    </location>
</feature>
<evidence type="ECO:0000256" key="2">
    <source>
        <dbReference type="SAM" id="MobiDB-lite"/>
    </source>
</evidence>